<feature type="domain" description="Histidine kinase" evidence="9">
    <location>
        <begin position="310"/>
        <end position="535"/>
    </location>
</feature>
<protein>
    <recommendedName>
        <fullName evidence="2">histidine kinase</fullName>
        <ecNumber evidence="2">2.7.13.3</ecNumber>
    </recommendedName>
</protein>
<name>A3ZLS9_9BACT</name>
<evidence type="ECO:0000256" key="2">
    <source>
        <dbReference type="ARBA" id="ARBA00012438"/>
    </source>
</evidence>
<evidence type="ECO:0000313" key="12">
    <source>
        <dbReference type="Proteomes" id="UP000004358"/>
    </source>
</evidence>
<dbReference type="Proteomes" id="UP000004358">
    <property type="component" value="Unassembled WGS sequence"/>
</dbReference>
<evidence type="ECO:0000256" key="7">
    <source>
        <dbReference type="PROSITE-ProRule" id="PRU00169"/>
    </source>
</evidence>
<dbReference type="SMART" id="SM00388">
    <property type="entry name" value="HisKA"/>
    <property type="match status" value="1"/>
</dbReference>
<dbReference type="GO" id="GO:0000155">
    <property type="term" value="F:phosphorelay sensor kinase activity"/>
    <property type="evidence" value="ECO:0007669"/>
    <property type="project" value="InterPro"/>
</dbReference>
<keyword evidence="6" id="KW-0902">Two-component regulatory system</keyword>
<dbReference type="SUPFAM" id="SSF55781">
    <property type="entry name" value="GAF domain-like"/>
    <property type="match status" value="1"/>
</dbReference>
<dbReference type="InterPro" id="IPR011006">
    <property type="entry name" value="CheY-like_superfamily"/>
</dbReference>
<dbReference type="Pfam" id="PF13185">
    <property type="entry name" value="GAF_2"/>
    <property type="match status" value="1"/>
</dbReference>
<dbReference type="Pfam" id="PF00072">
    <property type="entry name" value="Response_reg"/>
    <property type="match status" value="1"/>
</dbReference>
<dbReference type="HOGENOM" id="CLU_391655_0_0_0"/>
<feature type="coiled-coil region" evidence="8">
    <location>
        <begin position="266"/>
        <end position="300"/>
    </location>
</feature>
<evidence type="ECO:0000256" key="3">
    <source>
        <dbReference type="ARBA" id="ARBA00022553"/>
    </source>
</evidence>
<dbReference type="Gene3D" id="3.30.450.40">
    <property type="match status" value="1"/>
</dbReference>
<reference evidence="11 12" key="1">
    <citation type="submission" date="2006-02" db="EMBL/GenBank/DDBJ databases">
        <authorList>
            <person name="Amann R."/>
            <person name="Ferriera S."/>
            <person name="Johnson J."/>
            <person name="Kravitz S."/>
            <person name="Halpern A."/>
            <person name="Remington K."/>
            <person name="Beeson K."/>
            <person name="Tran B."/>
            <person name="Rogers Y.-H."/>
            <person name="Friedman R."/>
            <person name="Venter J.C."/>
        </authorList>
    </citation>
    <scope>NUCLEOTIDE SEQUENCE [LARGE SCALE GENOMIC DNA]</scope>
    <source>
        <strain evidence="11 12">DSM 3645</strain>
    </source>
</reference>
<dbReference type="PROSITE" id="PS50110">
    <property type="entry name" value="RESPONSE_REGULATORY"/>
    <property type="match status" value="1"/>
</dbReference>
<dbReference type="CDD" id="cd00082">
    <property type="entry name" value="HisKA"/>
    <property type="match status" value="1"/>
</dbReference>
<feature type="domain" description="Response regulatory" evidence="10">
    <location>
        <begin position="571"/>
        <end position="690"/>
    </location>
</feature>
<dbReference type="Pfam" id="PF00512">
    <property type="entry name" value="HisKA"/>
    <property type="match status" value="1"/>
</dbReference>
<dbReference type="OrthoDB" id="229369at2"/>
<dbReference type="InterPro" id="IPR029016">
    <property type="entry name" value="GAF-like_dom_sf"/>
</dbReference>
<dbReference type="STRING" id="314230.DSM3645_09942"/>
<accession>A3ZLS9</accession>
<evidence type="ECO:0000256" key="6">
    <source>
        <dbReference type="ARBA" id="ARBA00023012"/>
    </source>
</evidence>
<dbReference type="FunFam" id="3.30.565.10:FF:000010">
    <property type="entry name" value="Sensor histidine kinase RcsC"/>
    <property type="match status" value="1"/>
</dbReference>
<dbReference type="EC" id="2.7.13.3" evidence="2"/>
<dbReference type="InterPro" id="IPR003661">
    <property type="entry name" value="HisK_dim/P_dom"/>
</dbReference>
<dbReference type="PANTHER" id="PTHR45339">
    <property type="entry name" value="HYBRID SIGNAL TRANSDUCTION HISTIDINE KINASE J"/>
    <property type="match status" value="1"/>
</dbReference>
<comment type="catalytic activity">
    <reaction evidence="1">
        <text>ATP + protein L-histidine = ADP + protein N-phospho-L-histidine.</text>
        <dbReference type="EC" id="2.7.13.3"/>
    </reaction>
</comment>
<evidence type="ECO:0000313" key="11">
    <source>
        <dbReference type="EMBL" id="EAQ82712.1"/>
    </source>
</evidence>
<dbReference type="eggNOG" id="COG2205">
    <property type="taxonomic scope" value="Bacteria"/>
</dbReference>
<evidence type="ECO:0000256" key="4">
    <source>
        <dbReference type="ARBA" id="ARBA00022679"/>
    </source>
</evidence>
<keyword evidence="3 7" id="KW-0597">Phosphoprotein</keyword>
<dbReference type="SMART" id="SM00387">
    <property type="entry name" value="HATPase_c"/>
    <property type="match status" value="1"/>
</dbReference>
<dbReference type="InterPro" id="IPR036890">
    <property type="entry name" value="HATPase_C_sf"/>
</dbReference>
<dbReference type="SUPFAM" id="SSF55874">
    <property type="entry name" value="ATPase domain of HSP90 chaperone/DNA topoisomerase II/histidine kinase"/>
    <property type="match status" value="1"/>
</dbReference>
<dbReference type="InterPro" id="IPR005467">
    <property type="entry name" value="His_kinase_dom"/>
</dbReference>
<dbReference type="PANTHER" id="PTHR45339:SF1">
    <property type="entry name" value="HYBRID SIGNAL TRANSDUCTION HISTIDINE KINASE J"/>
    <property type="match status" value="1"/>
</dbReference>
<dbReference type="InterPro" id="IPR001789">
    <property type="entry name" value="Sig_transdc_resp-reg_receiver"/>
</dbReference>
<evidence type="ECO:0000256" key="1">
    <source>
        <dbReference type="ARBA" id="ARBA00000085"/>
    </source>
</evidence>
<dbReference type="InterPro" id="IPR036097">
    <property type="entry name" value="HisK_dim/P_sf"/>
</dbReference>
<dbReference type="PROSITE" id="PS50109">
    <property type="entry name" value="HIS_KIN"/>
    <property type="match status" value="1"/>
</dbReference>
<dbReference type="EMBL" id="AANZ01000001">
    <property type="protein sequence ID" value="EAQ82712.1"/>
    <property type="molecule type" value="Genomic_DNA"/>
</dbReference>
<feature type="modified residue" description="4-aspartylphosphate" evidence="7">
    <location>
        <position position="625"/>
    </location>
</feature>
<keyword evidence="4" id="KW-0808">Transferase</keyword>
<dbReference type="CDD" id="cd17546">
    <property type="entry name" value="REC_hyHK_CKI1_RcsC-like"/>
    <property type="match status" value="1"/>
</dbReference>
<dbReference type="CDD" id="cd16922">
    <property type="entry name" value="HATPase_EvgS-ArcB-TorS-like"/>
    <property type="match status" value="1"/>
</dbReference>
<gene>
    <name evidence="11" type="ORF">DSM3645_09942</name>
</gene>
<keyword evidence="5 11" id="KW-0418">Kinase</keyword>
<dbReference type="InterPro" id="IPR003018">
    <property type="entry name" value="GAF"/>
</dbReference>
<dbReference type="PRINTS" id="PR00344">
    <property type="entry name" value="BCTRLSENSOR"/>
</dbReference>
<dbReference type="Gene3D" id="1.10.287.130">
    <property type="match status" value="1"/>
</dbReference>
<dbReference type="InterPro" id="IPR003594">
    <property type="entry name" value="HATPase_dom"/>
</dbReference>
<dbReference type="SUPFAM" id="SSF47384">
    <property type="entry name" value="Homodimeric domain of signal transducing histidine kinase"/>
    <property type="match status" value="1"/>
</dbReference>
<comment type="caution">
    <text evidence="11">The sequence shown here is derived from an EMBL/GenBank/DDBJ whole genome shotgun (WGS) entry which is preliminary data.</text>
</comment>
<keyword evidence="8" id="KW-0175">Coiled coil</keyword>
<organism evidence="11 12">
    <name type="scientific">Blastopirellula marina DSM 3645</name>
    <dbReference type="NCBI Taxonomy" id="314230"/>
    <lineage>
        <taxon>Bacteria</taxon>
        <taxon>Pseudomonadati</taxon>
        <taxon>Planctomycetota</taxon>
        <taxon>Planctomycetia</taxon>
        <taxon>Pirellulales</taxon>
        <taxon>Pirellulaceae</taxon>
        <taxon>Blastopirellula</taxon>
    </lineage>
</organism>
<evidence type="ECO:0000259" key="9">
    <source>
        <dbReference type="PROSITE" id="PS50109"/>
    </source>
</evidence>
<evidence type="ECO:0000256" key="8">
    <source>
        <dbReference type="SAM" id="Coils"/>
    </source>
</evidence>
<dbReference type="Gene3D" id="3.40.50.2300">
    <property type="match status" value="1"/>
</dbReference>
<dbReference type="InterPro" id="IPR004358">
    <property type="entry name" value="Sig_transdc_His_kin-like_C"/>
</dbReference>
<dbReference type="AlphaFoldDB" id="A3ZLS9"/>
<dbReference type="RefSeq" id="WP_002655582.1">
    <property type="nucleotide sequence ID" value="NZ_CH672377.1"/>
</dbReference>
<dbReference type="Gene3D" id="3.30.565.10">
    <property type="entry name" value="Histidine kinase-like ATPase, C-terminal domain"/>
    <property type="match status" value="1"/>
</dbReference>
<dbReference type="SUPFAM" id="SSF52172">
    <property type="entry name" value="CheY-like"/>
    <property type="match status" value="1"/>
</dbReference>
<proteinExistence type="predicted"/>
<evidence type="ECO:0000259" key="10">
    <source>
        <dbReference type="PROSITE" id="PS50110"/>
    </source>
</evidence>
<dbReference type="SMART" id="SM00448">
    <property type="entry name" value="REC"/>
    <property type="match status" value="1"/>
</dbReference>
<dbReference type="Pfam" id="PF02518">
    <property type="entry name" value="HATPase_c"/>
    <property type="match status" value="1"/>
</dbReference>
<evidence type="ECO:0000256" key="5">
    <source>
        <dbReference type="ARBA" id="ARBA00022777"/>
    </source>
</evidence>
<sequence>MTFTISTLHLICLFVALVAALSLLLGIAYRGRWSIASPLRLAVLQRRQRRDRKRRKEHIAALRKTTEAVNSAKRQSQRKSVLLTFVAQLQKSYISGDNPLQLSDQLLQFVLDFTESKFGFVGEVVPTDAGLPHLRVDSIINMAWSSETRLLRESQMKKDFDSDSLNNLFGAAIHRREFITSNSPATDSRLGELPPGHPPLSSFLGLPLISGELVVGMIGIANRSRGYDDTLIDELRPLLTTVAQLIVAMKNERSRLATEERLWDTLDELVEQRSRVQEYAAELEVKNHELEESRRRAEASNLAKSEFLANMSHEIRTPMTAMLGFADVLLEDGDIQKAPKSRIDVIRTIQRNGIHLLGLINDILDVSKIEAGKLAVEQVQCRPAAIIKEVLSLMQVRAEQSQVELKLRYETETPQEILSDPTRLRQILMNLIGNAIKFTEEGSVTLAVRFIESPEWPMLEFDVIDTGIGMTLEHQQNLFQPFSQADSSMSRRFGGSGLGLAISLRLAGLLGGDVSLVQSTPGTGSTFRFRVGVGSLESPAMVHPQDACDESNGSVVSTAKANAPNCLQGCRILVAEDGPDNQRLIRYFLEKAGAAVTMVENGQLAIDAALEALRQNEPFHVILTDIQMPVVDGYEATARLRAAGYTGRIVALTAHAMAGERAKCLEAGCDDFASKPIQRVHLISQIESHYHAAHLASGDLAKRT</sequence>